<evidence type="ECO:0000256" key="3">
    <source>
        <dbReference type="ARBA" id="ARBA00022576"/>
    </source>
</evidence>
<evidence type="ECO:0000256" key="5">
    <source>
        <dbReference type="ARBA" id="ARBA00022898"/>
    </source>
</evidence>
<dbReference type="UniPathway" id="UPA00528">
    <property type="reaction ID" value="UER00586"/>
</dbReference>
<dbReference type="OMA" id="FGFECPP"/>
<dbReference type="Gene3D" id="1.10.287.1970">
    <property type="match status" value="1"/>
</dbReference>
<dbReference type="PANTHER" id="PTHR11751:SF29">
    <property type="entry name" value="ALANINE TRANSAMINASE"/>
    <property type="match status" value="1"/>
</dbReference>
<evidence type="ECO:0000256" key="4">
    <source>
        <dbReference type="ARBA" id="ARBA00022679"/>
    </source>
</evidence>
<dbReference type="InterPro" id="IPR015421">
    <property type="entry name" value="PyrdxlP-dep_Trfase_major"/>
</dbReference>
<evidence type="ECO:0000313" key="11">
    <source>
        <dbReference type="Proteomes" id="UP000095281"/>
    </source>
</evidence>
<evidence type="ECO:0000256" key="9">
    <source>
        <dbReference type="ARBA" id="ARBA00047412"/>
    </source>
</evidence>
<evidence type="ECO:0000256" key="2">
    <source>
        <dbReference type="ARBA" id="ARBA00011738"/>
    </source>
</evidence>
<dbReference type="GO" id="GO:0030170">
    <property type="term" value="F:pyridoxal phosphate binding"/>
    <property type="evidence" value="ECO:0007669"/>
    <property type="project" value="InterPro"/>
</dbReference>
<evidence type="ECO:0000259" key="10">
    <source>
        <dbReference type="Pfam" id="PF00155"/>
    </source>
</evidence>
<dbReference type="InterPro" id="IPR015424">
    <property type="entry name" value="PyrdxlP-dep_Trfase"/>
</dbReference>
<dbReference type="PANTHER" id="PTHR11751">
    <property type="entry name" value="ALANINE AMINOTRANSFERASE"/>
    <property type="match status" value="1"/>
</dbReference>
<keyword evidence="5" id="KW-0663">Pyridoxal phosphate</keyword>
<dbReference type="CDD" id="cd00609">
    <property type="entry name" value="AAT_like"/>
    <property type="match status" value="1"/>
</dbReference>
<dbReference type="GO" id="GO:0042853">
    <property type="term" value="P:L-alanine catabolic process"/>
    <property type="evidence" value="ECO:0007669"/>
    <property type="project" value="UniProtKB-UniPathway"/>
</dbReference>
<keyword evidence="11" id="KW-1185">Reference proteome</keyword>
<evidence type="ECO:0000256" key="8">
    <source>
        <dbReference type="ARBA" id="ARBA00026106"/>
    </source>
</evidence>
<dbReference type="Gene3D" id="3.40.640.10">
    <property type="entry name" value="Type I PLP-dependent aspartate aminotransferase-like (Major domain)"/>
    <property type="match status" value="1"/>
</dbReference>
<dbReference type="SUPFAM" id="SSF53383">
    <property type="entry name" value="PLP-dependent transferases"/>
    <property type="match status" value="1"/>
</dbReference>
<dbReference type="Pfam" id="PF00155">
    <property type="entry name" value="Aminotran_1_2"/>
    <property type="match status" value="1"/>
</dbReference>
<feature type="domain" description="Aminotransferase class I/classII large" evidence="10">
    <location>
        <begin position="119"/>
        <end position="500"/>
    </location>
</feature>
<dbReference type="Proteomes" id="UP000095281">
    <property type="component" value="Unplaced"/>
</dbReference>
<evidence type="ECO:0000256" key="7">
    <source>
        <dbReference type="ARBA" id="ARBA00025785"/>
    </source>
</evidence>
<protein>
    <recommendedName>
        <fullName evidence="8">alanine transaminase</fullName>
        <ecNumber evidence="8">2.6.1.2</ecNumber>
    </recommendedName>
</protein>
<dbReference type="InterPro" id="IPR004839">
    <property type="entry name" value="Aminotransferase_I/II_large"/>
</dbReference>
<dbReference type="AlphaFoldDB" id="A0A1I8BTG4"/>
<dbReference type="FunFam" id="3.90.1150.10:FF:000010">
    <property type="entry name" value="Alanine aminotransferase 2"/>
    <property type="match status" value="1"/>
</dbReference>
<organism evidence="11 12">
    <name type="scientific">Meloidogyne hapla</name>
    <name type="common">Root-knot nematode worm</name>
    <dbReference type="NCBI Taxonomy" id="6305"/>
    <lineage>
        <taxon>Eukaryota</taxon>
        <taxon>Metazoa</taxon>
        <taxon>Ecdysozoa</taxon>
        <taxon>Nematoda</taxon>
        <taxon>Chromadorea</taxon>
        <taxon>Rhabditida</taxon>
        <taxon>Tylenchina</taxon>
        <taxon>Tylenchomorpha</taxon>
        <taxon>Tylenchoidea</taxon>
        <taxon>Meloidogynidae</taxon>
        <taxon>Meloidogyninae</taxon>
        <taxon>Meloidogyne</taxon>
    </lineage>
</organism>
<dbReference type="WBParaSite" id="MhA1_Contig568.frz3.gene8">
    <property type="protein sequence ID" value="MhA1_Contig568.frz3.gene8"/>
    <property type="gene ID" value="MhA1_Contig568.frz3.gene8"/>
</dbReference>
<comment type="catalytic activity">
    <reaction evidence="9">
        <text>L-alanine + 2-oxoglutarate = pyruvate + L-glutamate</text>
        <dbReference type="Rhea" id="RHEA:19453"/>
        <dbReference type="ChEBI" id="CHEBI:15361"/>
        <dbReference type="ChEBI" id="CHEBI:16810"/>
        <dbReference type="ChEBI" id="CHEBI:29985"/>
        <dbReference type="ChEBI" id="CHEBI:57972"/>
        <dbReference type="EC" id="2.6.1.2"/>
    </reaction>
</comment>
<name>A0A1I8BTG4_MELHA</name>
<sequence>MHSTALRLTALYRLSVFTYIPAQQQDFTNFNLIVNKRNMSTTSSNLAGKRVLTVETINPNVLTMEYAVRGPIVIRAVELEKELEKGAKLPFDKVIKANIGDAHAMGQSSITFIRQIIACTSDPSLLKTNLYPEDVKQKAMSLLHACGGGSVGSYTQSNGIELIRQHVAQFIERRDGIPCDPDSVCISGGASESIRNVLKLFIHHDSSKKKAGIMVPIPQYPLYSASIEEFNLGQVGYFLEEEKNWALDLEELERSLKDHQSKYDVKAIVVINPGNPTGQVLTKENIQNIIKFAYKNNLFIFADEVYQENIYAEGAKFYSFRKIMNEMGSPYDKLELASFYSCSKGYMGECGLRGGYVQFDNFDPQVFVHFKKMISAKLCSTVLGQIAMDCIVDHPQPGDPSYDLWLEEKTAVLASLSQRAKLVTESYNKIEGVHCQQVQGAMYAFPKIDIPEKAIKEAQSLGEQPDFFYAKKLVEEAGICIVPGSGFGQRPNTWHFRTTILPQVELFNEMLVRFKAFHERFLDSYK</sequence>
<accession>A0A1I8BTG4</accession>
<dbReference type="InterPro" id="IPR045088">
    <property type="entry name" value="ALAT1/2-like"/>
</dbReference>
<dbReference type="InterPro" id="IPR015422">
    <property type="entry name" value="PyrdxlP-dep_Trfase_small"/>
</dbReference>
<comment type="similarity">
    <text evidence="7">Belongs to the class-I pyridoxal-phosphate-dependent aminotransferase family. Alanine aminotransferase subfamily.</text>
</comment>
<evidence type="ECO:0000256" key="1">
    <source>
        <dbReference type="ARBA" id="ARBA00001933"/>
    </source>
</evidence>
<dbReference type="Gene3D" id="3.90.1150.10">
    <property type="entry name" value="Aspartate Aminotransferase, domain 1"/>
    <property type="match status" value="1"/>
</dbReference>
<dbReference type="EC" id="2.6.1.2" evidence="8"/>
<dbReference type="FunFam" id="3.40.640.10:FF:000012">
    <property type="entry name" value="alanine aminotransferase 2"/>
    <property type="match status" value="1"/>
</dbReference>
<evidence type="ECO:0000313" key="12">
    <source>
        <dbReference type="WBParaSite" id="MhA1_Contig568.frz3.gene8"/>
    </source>
</evidence>
<comment type="subunit">
    <text evidence="2">Homodimer.</text>
</comment>
<proteinExistence type="inferred from homology"/>
<keyword evidence="3" id="KW-0032">Aminotransferase</keyword>
<reference evidence="12" key="1">
    <citation type="submission" date="2016-11" db="UniProtKB">
        <authorList>
            <consortium name="WormBaseParasite"/>
        </authorList>
    </citation>
    <scope>IDENTIFICATION</scope>
</reference>
<comment type="cofactor">
    <cofactor evidence="1">
        <name>pyridoxal 5'-phosphate</name>
        <dbReference type="ChEBI" id="CHEBI:597326"/>
    </cofactor>
</comment>
<dbReference type="GO" id="GO:0004021">
    <property type="term" value="F:L-alanine:2-oxoglutarate aminotransferase activity"/>
    <property type="evidence" value="ECO:0007669"/>
    <property type="project" value="UniProtKB-EC"/>
</dbReference>
<evidence type="ECO:0000256" key="6">
    <source>
        <dbReference type="ARBA" id="ARBA00025708"/>
    </source>
</evidence>
<comment type="pathway">
    <text evidence="6">Amino-acid degradation; L-alanine degradation via transaminase pathway; pyruvate from L-alanine: step 1/1.</text>
</comment>
<keyword evidence="4" id="KW-0808">Transferase</keyword>